<dbReference type="RefSeq" id="WP_229852713.1">
    <property type="nucleotide sequence ID" value="NZ_BMRP01000024.1"/>
</dbReference>
<keyword evidence="2" id="KW-0812">Transmembrane</keyword>
<keyword evidence="4" id="KW-1185">Reference proteome</keyword>
<evidence type="ECO:0000256" key="2">
    <source>
        <dbReference type="SAM" id="Phobius"/>
    </source>
</evidence>
<evidence type="ECO:0000313" key="3">
    <source>
        <dbReference type="EMBL" id="GGU84059.1"/>
    </source>
</evidence>
<sequence>MGWFDYVPDLLFGAGAGLMAGLLGYAVAVRLLQRRVHRGRAADEGAPGQPAGAGPEPAA</sequence>
<feature type="region of interest" description="Disordered" evidence="1">
    <location>
        <begin position="39"/>
        <end position="59"/>
    </location>
</feature>
<feature type="compositionally biased region" description="Low complexity" evidence="1">
    <location>
        <begin position="44"/>
        <end position="59"/>
    </location>
</feature>
<evidence type="ECO:0000256" key="1">
    <source>
        <dbReference type="SAM" id="MobiDB-lite"/>
    </source>
</evidence>
<organism evidence="3 4">
    <name type="scientific">Streptomyces albospinus</name>
    <dbReference type="NCBI Taxonomy" id="285515"/>
    <lineage>
        <taxon>Bacteria</taxon>
        <taxon>Bacillati</taxon>
        <taxon>Actinomycetota</taxon>
        <taxon>Actinomycetes</taxon>
        <taxon>Kitasatosporales</taxon>
        <taxon>Streptomycetaceae</taxon>
        <taxon>Streptomyces</taxon>
    </lineage>
</organism>
<reference evidence="4" key="1">
    <citation type="journal article" date="2019" name="Int. J. Syst. Evol. Microbiol.">
        <title>The Global Catalogue of Microorganisms (GCM) 10K type strain sequencing project: providing services to taxonomists for standard genome sequencing and annotation.</title>
        <authorList>
            <consortium name="The Broad Institute Genomics Platform"/>
            <consortium name="The Broad Institute Genome Sequencing Center for Infectious Disease"/>
            <person name="Wu L."/>
            <person name="Ma J."/>
        </authorList>
    </citation>
    <scope>NUCLEOTIDE SEQUENCE [LARGE SCALE GENOMIC DNA]</scope>
    <source>
        <strain evidence="4">JCM 3399</strain>
    </source>
</reference>
<comment type="caution">
    <text evidence="3">The sequence shown here is derived from an EMBL/GenBank/DDBJ whole genome shotgun (WGS) entry which is preliminary data.</text>
</comment>
<proteinExistence type="predicted"/>
<keyword evidence="2" id="KW-1133">Transmembrane helix</keyword>
<accession>A0ABQ2VFT6</accession>
<feature type="transmembrane region" description="Helical" evidence="2">
    <location>
        <begin position="12"/>
        <end position="32"/>
    </location>
</feature>
<name>A0ABQ2VFT6_9ACTN</name>
<gene>
    <name evidence="3" type="ORF">GCM10010211_57600</name>
</gene>
<protein>
    <submittedName>
        <fullName evidence="3">Uncharacterized protein</fullName>
    </submittedName>
</protein>
<keyword evidence="2" id="KW-0472">Membrane</keyword>
<dbReference type="EMBL" id="BMRP01000024">
    <property type="protein sequence ID" value="GGU84059.1"/>
    <property type="molecule type" value="Genomic_DNA"/>
</dbReference>
<evidence type="ECO:0000313" key="4">
    <source>
        <dbReference type="Proteomes" id="UP000654471"/>
    </source>
</evidence>
<dbReference type="Proteomes" id="UP000654471">
    <property type="component" value="Unassembled WGS sequence"/>
</dbReference>